<evidence type="ECO:0000313" key="2">
    <source>
        <dbReference type="EMBL" id="SDH68606.1"/>
    </source>
</evidence>
<sequence>MESEFIFFKAGQGSFYGGRIWLHKTNQVYTVVYDCGTSPFIAGNSQSLNNEISYFKNMHHNFLQNNNEIELLFISHLDYDHVSGLKRLLKEFQVKNIILPYIKKEHRKFFLISIFENNDPDNNLTIDEYISFIESPHQFIAQNSDGTKQFYIKPNSNNEIEYQDYDNSDNQSVNIYPRGTQNTDIIELVGQPNVFVYENNLQFFIKRNWEFTTFAKNVSETAIDKLHNCLKSKLNKKTADDLSFEDLKNIVLVNRKETHKCYTECIGDINSHGLVLLHGPIRFQHLCGDIYSNCELNYFRNYCPFYDYHHFNSNNRSMLGTLLLGDTSLNPNNNPIVFPKAFKDKLVNVHIVQVPHHGSSKNWDLVEFAALNIGDNISRWGNHVVAVCNFGYGNKFGHPSHHVLNDLCSTIFLNSQFSRLNIRYDIYFKFK</sequence>
<organism evidence="2 3">
    <name type="scientific">Chryseobacterium taeanense</name>
    <dbReference type="NCBI Taxonomy" id="311334"/>
    <lineage>
        <taxon>Bacteria</taxon>
        <taxon>Pseudomonadati</taxon>
        <taxon>Bacteroidota</taxon>
        <taxon>Flavobacteriia</taxon>
        <taxon>Flavobacteriales</taxon>
        <taxon>Weeksellaceae</taxon>
        <taxon>Chryseobacterium group</taxon>
        <taxon>Chryseobacterium</taxon>
    </lineage>
</organism>
<dbReference type="PANTHER" id="PTHR30619">
    <property type="entry name" value="DNA INTERNALIZATION/COMPETENCE PROTEIN COMEC/REC2"/>
    <property type="match status" value="1"/>
</dbReference>
<dbReference type="Proteomes" id="UP000198869">
    <property type="component" value="Unassembled WGS sequence"/>
</dbReference>
<dbReference type="InterPro" id="IPR052159">
    <property type="entry name" value="Competence_DNA_uptake"/>
</dbReference>
<dbReference type="InterPro" id="IPR001279">
    <property type="entry name" value="Metallo-B-lactamas"/>
</dbReference>
<dbReference type="AlphaFoldDB" id="A0A1G8EFE9"/>
<dbReference type="Pfam" id="PF00753">
    <property type="entry name" value="Lactamase_B"/>
    <property type="match status" value="1"/>
</dbReference>
<dbReference type="RefSeq" id="WP_228400687.1">
    <property type="nucleotide sequence ID" value="NZ_FNDW01000001.1"/>
</dbReference>
<proteinExistence type="predicted"/>
<dbReference type="Gene3D" id="3.60.15.10">
    <property type="entry name" value="Ribonuclease Z/Hydroxyacylglutathione hydrolase-like"/>
    <property type="match status" value="1"/>
</dbReference>
<protein>
    <submittedName>
        <fullName evidence="2">Metallo-beta-lactamase superfamily protein</fullName>
    </submittedName>
</protein>
<evidence type="ECO:0000313" key="3">
    <source>
        <dbReference type="Proteomes" id="UP000198869"/>
    </source>
</evidence>
<dbReference type="EMBL" id="FNDW01000001">
    <property type="protein sequence ID" value="SDH68606.1"/>
    <property type="molecule type" value="Genomic_DNA"/>
</dbReference>
<gene>
    <name evidence="2" type="ORF">SAMN05421846_101554</name>
</gene>
<accession>A0A1G8EFE9</accession>
<dbReference type="InterPro" id="IPR036866">
    <property type="entry name" value="RibonucZ/Hydroxyglut_hydro"/>
</dbReference>
<name>A0A1G8EFE9_9FLAO</name>
<dbReference type="PANTHER" id="PTHR30619:SF1">
    <property type="entry name" value="RECOMBINATION PROTEIN 2"/>
    <property type="match status" value="1"/>
</dbReference>
<evidence type="ECO:0000259" key="1">
    <source>
        <dbReference type="Pfam" id="PF00753"/>
    </source>
</evidence>
<feature type="domain" description="Metallo-beta-lactamase" evidence="1">
    <location>
        <begin position="30"/>
        <end position="118"/>
    </location>
</feature>
<reference evidence="3" key="1">
    <citation type="submission" date="2016-10" db="EMBL/GenBank/DDBJ databases">
        <authorList>
            <person name="Varghese N."/>
            <person name="Submissions S."/>
        </authorList>
    </citation>
    <scope>NUCLEOTIDE SEQUENCE [LARGE SCALE GENOMIC DNA]</scope>
    <source>
        <strain evidence="3">DSM 17071</strain>
    </source>
</reference>
<keyword evidence="3" id="KW-1185">Reference proteome</keyword>
<dbReference type="SUPFAM" id="SSF56281">
    <property type="entry name" value="Metallo-hydrolase/oxidoreductase"/>
    <property type="match status" value="1"/>
</dbReference>
<dbReference type="STRING" id="311334.SAMN05421846_101554"/>